<dbReference type="SMART" id="SM00558">
    <property type="entry name" value="JmjC"/>
    <property type="match status" value="1"/>
</dbReference>
<evidence type="ECO:0000313" key="20">
    <source>
        <dbReference type="Proteomes" id="UP000308730"/>
    </source>
</evidence>
<keyword evidence="14" id="KW-0539">Nucleus</keyword>
<keyword evidence="13" id="KW-0804">Transcription</keyword>
<evidence type="ECO:0000313" key="19">
    <source>
        <dbReference type="EMBL" id="THH31363.1"/>
    </source>
</evidence>
<dbReference type="SUPFAM" id="SSF51197">
    <property type="entry name" value="Clavaminate synthase-like"/>
    <property type="match status" value="1"/>
</dbReference>
<feature type="compositionally biased region" description="Low complexity" evidence="17">
    <location>
        <begin position="17"/>
        <end position="42"/>
    </location>
</feature>
<feature type="compositionally biased region" description="Basic residues" evidence="17">
    <location>
        <begin position="129"/>
        <end position="138"/>
    </location>
</feature>
<feature type="region of interest" description="Disordered" evidence="17">
    <location>
        <begin position="126"/>
        <end position="155"/>
    </location>
</feature>
<dbReference type="PANTHER" id="PTHR23123">
    <property type="entry name" value="PHD/F-BOX CONTAINING PROTEIN"/>
    <property type="match status" value="1"/>
</dbReference>
<dbReference type="GO" id="GO:0046872">
    <property type="term" value="F:metal ion binding"/>
    <property type="evidence" value="ECO:0007669"/>
    <property type="project" value="UniProtKB-KW"/>
</dbReference>
<evidence type="ECO:0000256" key="6">
    <source>
        <dbReference type="ARBA" id="ARBA00015153"/>
    </source>
</evidence>
<dbReference type="Gene3D" id="3.30.40.10">
    <property type="entry name" value="Zinc/RING finger domain, C3HC4 (zinc finger)"/>
    <property type="match status" value="1"/>
</dbReference>
<keyword evidence="20" id="KW-1185">Reference proteome</keyword>
<keyword evidence="7" id="KW-0479">Metal-binding</keyword>
<dbReference type="GO" id="GO:0140680">
    <property type="term" value="F:histone H3K36me/H3K36me2 demethylase activity"/>
    <property type="evidence" value="ECO:0007669"/>
    <property type="project" value="UniProtKB-EC"/>
</dbReference>
<evidence type="ECO:0000256" key="3">
    <source>
        <dbReference type="ARBA" id="ARBA00004123"/>
    </source>
</evidence>
<keyword evidence="8" id="KW-0156">Chromatin regulator</keyword>
<evidence type="ECO:0000256" key="4">
    <source>
        <dbReference type="ARBA" id="ARBA00008037"/>
    </source>
</evidence>
<comment type="caution">
    <text evidence="19">The sequence shown here is derived from an EMBL/GenBank/DDBJ whole genome shotgun (WGS) entry which is preliminary data.</text>
</comment>
<evidence type="ECO:0000256" key="15">
    <source>
        <dbReference type="ARBA" id="ARBA00031083"/>
    </source>
</evidence>
<evidence type="ECO:0000256" key="1">
    <source>
        <dbReference type="ARBA" id="ARBA00001954"/>
    </source>
</evidence>
<comment type="similarity">
    <text evidence="4">Belongs to the JHDM1 histone demethylase family.</text>
</comment>
<dbReference type="InterPro" id="IPR011011">
    <property type="entry name" value="Znf_FYVE_PHD"/>
</dbReference>
<protein>
    <recommendedName>
        <fullName evidence="6">JmjC domain-containing histone demethylation protein 1</fullName>
        <ecNumber evidence="5">1.14.11.27</ecNumber>
    </recommendedName>
    <alternativeName>
        <fullName evidence="15">[Histone-H3]-lysine-36 demethylase 1</fullName>
    </alternativeName>
</protein>
<evidence type="ECO:0000256" key="13">
    <source>
        <dbReference type="ARBA" id="ARBA00023163"/>
    </source>
</evidence>
<evidence type="ECO:0000256" key="5">
    <source>
        <dbReference type="ARBA" id="ARBA00013246"/>
    </source>
</evidence>
<evidence type="ECO:0000256" key="9">
    <source>
        <dbReference type="ARBA" id="ARBA00022964"/>
    </source>
</evidence>
<evidence type="ECO:0000256" key="16">
    <source>
        <dbReference type="ARBA" id="ARBA00047915"/>
    </source>
</evidence>
<feature type="region of interest" description="Disordered" evidence="17">
    <location>
        <begin position="1"/>
        <end position="84"/>
    </location>
</feature>
<feature type="domain" description="JmjC" evidence="18">
    <location>
        <begin position="267"/>
        <end position="426"/>
    </location>
</feature>
<dbReference type="Pfam" id="PF17811">
    <property type="entry name" value="JHD"/>
    <property type="match status" value="1"/>
</dbReference>
<dbReference type="EMBL" id="SGPM01000049">
    <property type="protein sequence ID" value="THH31363.1"/>
    <property type="molecule type" value="Genomic_DNA"/>
</dbReference>
<proteinExistence type="inferred from homology"/>
<keyword evidence="9" id="KW-0223">Dioxygenase</keyword>
<dbReference type="SUPFAM" id="SSF57903">
    <property type="entry name" value="FYVE/PHD zinc finger"/>
    <property type="match status" value="1"/>
</dbReference>
<dbReference type="InterPro" id="IPR041070">
    <property type="entry name" value="JHD"/>
</dbReference>
<evidence type="ECO:0000256" key="14">
    <source>
        <dbReference type="ARBA" id="ARBA00023242"/>
    </source>
</evidence>
<feature type="compositionally biased region" description="Basic and acidic residues" evidence="17">
    <location>
        <begin position="43"/>
        <end position="54"/>
    </location>
</feature>
<comment type="catalytic activity">
    <reaction evidence="16">
        <text>N(6),N(6)-dimethyl-L-lysyl(36)-[histone H3] + 2 2-oxoglutarate + 2 O2 = L-lysyl(36)-[histone H3] + 2 formaldehyde + 2 succinate + 2 CO2</text>
        <dbReference type="Rhea" id="RHEA:42032"/>
        <dbReference type="Rhea" id="RHEA-COMP:9785"/>
        <dbReference type="Rhea" id="RHEA-COMP:9787"/>
        <dbReference type="ChEBI" id="CHEBI:15379"/>
        <dbReference type="ChEBI" id="CHEBI:16526"/>
        <dbReference type="ChEBI" id="CHEBI:16810"/>
        <dbReference type="ChEBI" id="CHEBI:16842"/>
        <dbReference type="ChEBI" id="CHEBI:29969"/>
        <dbReference type="ChEBI" id="CHEBI:30031"/>
        <dbReference type="ChEBI" id="CHEBI:61976"/>
        <dbReference type="EC" id="1.14.11.27"/>
    </reaction>
</comment>
<evidence type="ECO:0000256" key="10">
    <source>
        <dbReference type="ARBA" id="ARBA00023002"/>
    </source>
</evidence>
<dbReference type="AlphaFoldDB" id="A0A4V3XJ18"/>
<dbReference type="Pfam" id="PF02373">
    <property type="entry name" value="JmjC"/>
    <property type="match status" value="1"/>
</dbReference>
<sequence>MARAAVRRRSGRLNTAATPEPADEPPQQQEQPPPSDSQQPPTEGEHEEHDNHVVDDDDGTKPNGENQDDDKCPACAPDSPPVEKESWVRCDACKTWFHWRCAGKGELEAIDKWPCLDEDTRRVITMKPPARKSSRKRTQRDYAGLNNGQESDPHRWTRMLEGKDIKPHNFKVMQGHELTLDWIEHDDDAFREPIFVEKVDGLGMKMPESDFSPEDVAEILGDDMPVEVIDVTTQSNAPGWTLRKWADYVNTEPEARDRVRNIISLEVSGTELANKILPPRLVREMDWVEKFWPGTKKGRGHTFPKVQLYCLMGVTDAWTDWHIDFAGSSVYYHILNGAKVFYFIRPTPANLAAYERWSGTEMQNHSWLGDMCDEVYKIELKPGNTLIIPTGWIHAVYTPEDTMVFGGNFLHSYNVATQLRVREIEIATHVPKRFRYPYFTKLSWYTAEKYLRDLKAKEEFPSRVMTSLEALADFLVHEARTMEKGTEAAKKDAKEQVPSERVKDAPALARELRWRVRLAEGYATDEDVGTRNLNKKRKAASNGDSASSSGAGSKRKRVSEDHQQEVFRNFKPRAWDAVKERPGESIEINVKAMRVDGSSDAWKGRWVQDEVEEEADGEEVAVRSTRTVLVKVRRTETGIERHRVERVVETWSWPDVDVPNDEAMEVVVNGDG</sequence>
<dbReference type="InterPro" id="IPR050690">
    <property type="entry name" value="JHDM1_Histone_Demethylase"/>
</dbReference>
<dbReference type="InterPro" id="IPR013083">
    <property type="entry name" value="Znf_RING/FYVE/PHD"/>
</dbReference>
<feature type="compositionally biased region" description="Low complexity" evidence="17">
    <location>
        <begin position="540"/>
        <end position="552"/>
    </location>
</feature>
<dbReference type="Proteomes" id="UP000308730">
    <property type="component" value="Unassembled WGS sequence"/>
</dbReference>
<keyword evidence="10" id="KW-0560">Oxidoreductase</keyword>
<dbReference type="OrthoDB" id="5876800at2759"/>
<evidence type="ECO:0000259" key="18">
    <source>
        <dbReference type="PROSITE" id="PS51184"/>
    </source>
</evidence>
<keyword evidence="12" id="KW-0805">Transcription regulation</keyword>
<gene>
    <name evidence="19" type="ORF">EUX98_g2826</name>
</gene>
<dbReference type="InterPro" id="IPR003347">
    <property type="entry name" value="JmjC_dom"/>
</dbReference>
<feature type="region of interest" description="Disordered" evidence="17">
    <location>
        <begin position="529"/>
        <end position="566"/>
    </location>
</feature>
<keyword evidence="11" id="KW-0408">Iron</keyword>
<evidence type="ECO:0000256" key="2">
    <source>
        <dbReference type="ARBA" id="ARBA00003909"/>
    </source>
</evidence>
<comment type="function">
    <text evidence="2">Histone demethylase that specifically demethylates 'Lys-36' of histone H3, thereby playing a central role in histone code.</text>
</comment>
<dbReference type="Gene3D" id="2.60.120.650">
    <property type="entry name" value="Cupin"/>
    <property type="match status" value="1"/>
</dbReference>
<comment type="subcellular location">
    <subcellularLocation>
        <location evidence="3">Nucleus</location>
    </subcellularLocation>
</comment>
<reference evidence="19 20" key="1">
    <citation type="submission" date="2019-02" db="EMBL/GenBank/DDBJ databases">
        <title>Genome sequencing of the rare red list fungi Antrodiella citrinella (Flaviporus citrinellus).</title>
        <authorList>
            <person name="Buettner E."/>
            <person name="Kellner H."/>
        </authorList>
    </citation>
    <scope>NUCLEOTIDE SEQUENCE [LARGE SCALE GENOMIC DNA]</scope>
    <source>
        <strain evidence="19 20">DSM 108506</strain>
    </source>
</reference>
<dbReference type="EC" id="1.14.11.27" evidence="5"/>
<dbReference type="GO" id="GO:0005634">
    <property type="term" value="C:nucleus"/>
    <property type="evidence" value="ECO:0007669"/>
    <property type="project" value="UniProtKB-SubCell"/>
</dbReference>
<evidence type="ECO:0000256" key="8">
    <source>
        <dbReference type="ARBA" id="ARBA00022853"/>
    </source>
</evidence>
<organism evidence="19 20">
    <name type="scientific">Antrodiella citrinella</name>
    <dbReference type="NCBI Taxonomy" id="2447956"/>
    <lineage>
        <taxon>Eukaryota</taxon>
        <taxon>Fungi</taxon>
        <taxon>Dikarya</taxon>
        <taxon>Basidiomycota</taxon>
        <taxon>Agaricomycotina</taxon>
        <taxon>Agaricomycetes</taxon>
        <taxon>Polyporales</taxon>
        <taxon>Steccherinaceae</taxon>
        <taxon>Antrodiella</taxon>
    </lineage>
</organism>
<comment type="cofactor">
    <cofactor evidence="1">
        <name>Fe(2+)</name>
        <dbReference type="ChEBI" id="CHEBI:29033"/>
    </cofactor>
</comment>
<evidence type="ECO:0000256" key="12">
    <source>
        <dbReference type="ARBA" id="ARBA00023015"/>
    </source>
</evidence>
<evidence type="ECO:0000256" key="7">
    <source>
        <dbReference type="ARBA" id="ARBA00022723"/>
    </source>
</evidence>
<name>A0A4V3XJ18_9APHY</name>
<dbReference type="CDD" id="cd15517">
    <property type="entry name" value="PHD_TCF19_like"/>
    <property type="match status" value="1"/>
</dbReference>
<evidence type="ECO:0000256" key="11">
    <source>
        <dbReference type="ARBA" id="ARBA00023004"/>
    </source>
</evidence>
<accession>A0A4V3XJ18</accession>
<evidence type="ECO:0000256" key="17">
    <source>
        <dbReference type="SAM" id="MobiDB-lite"/>
    </source>
</evidence>
<feature type="compositionally biased region" description="Basic residues" evidence="17">
    <location>
        <begin position="1"/>
        <end position="11"/>
    </location>
</feature>
<dbReference type="PROSITE" id="PS51184">
    <property type="entry name" value="JMJC"/>
    <property type="match status" value="1"/>
</dbReference>